<dbReference type="InterPro" id="IPR003256">
    <property type="entry name" value="Ribosomal_uL24"/>
</dbReference>
<dbReference type="PANTHER" id="PTHR12903">
    <property type="entry name" value="MITOCHONDRIAL RIBOSOMAL PROTEIN L24"/>
    <property type="match status" value="1"/>
</dbReference>
<dbReference type="InterPro" id="IPR008991">
    <property type="entry name" value="Translation_prot_SH3-like_sf"/>
</dbReference>
<dbReference type="HAMAP" id="MF_01326_B">
    <property type="entry name" value="Ribosomal_uL24_B"/>
    <property type="match status" value="1"/>
</dbReference>
<comment type="function">
    <text evidence="5">One of the proteins that surrounds the polypeptide exit tunnel on the outside of the subunit.</text>
</comment>
<dbReference type="InterPro" id="IPR041988">
    <property type="entry name" value="Ribosomal_uL24_KOW"/>
</dbReference>
<gene>
    <name evidence="5 7" type="primary">rplX</name>
    <name evidence="7" type="ORF">ACFQ4Y_14985</name>
</gene>
<proteinExistence type="inferred from homology"/>
<protein>
    <recommendedName>
        <fullName evidence="4 5">Large ribosomal subunit protein uL24</fullName>
    </recommendedName>
</protein>
<keyword evidence="5" id="KW-0699">rRNA-binding</keyword>
<dbReference type="Proteomes" id="UP001597282">
    <property type="component" value="Unassembled WGS sequence"/>
</dbReference>
<dbReference type="NCBIfam" id="TIGR01079">
    <property type="entry name" value="rplX_bact"/>
    <property type="match status" value="1"/>
</dbReference>
<dbReference type="GO" id="GO:0005840">
    <property type="term" value="C:ribosome"/>
    <property type="evidence" value="ECO:0007669"/>
    <property type="project" value="UniProtKB-KW"/>
</dbReference>
<organism evidence="7 8">
    <name type="scientific">Kroppenstedtia sanguinis</name>
    <dbReference type="NCBI Taxonomy" id="1380684"/>
    <lineage>
        <taxon>Bacteria</taxon>
        <taxon>Bacillati</taxon>
        <taxon>Bacillota</taxon>
        <taxon>Bacilli</taxon>
        <taxon>Bacillales</taxon>
        <taxon>Thermoactinomycetaceae</taxon>
        <taxon>Kroppenstedtia</taxon>
    </lineage>
</organism>
<dbReference type="SUPFAM" id="SSF50104">
    <property type="entry name" value="Translation proteins SH3-like domain"/>
    <property type="match status" value="1"/>
</dbReference>
<keyword evidence="3 5" id="KW-0687">Ribonucleoprotein</keyword>
<comment type="function">
    <text evidence="5">One of two assembly initiator proteins, it binds directly to the 5'-end of the 23S rRNA, where it nucleates assembly of the 50S subunit.</text>
</comment>
<keyword evidence="2 5" id="KW-0689">Ribosomal protein</keyword>
<keyword evidence="8" id="KW-1185">Reference proteome</keyword>
<evidence type="ECO:0000256" key="4">
    <source>
        <dbReference type="ARBA" id="ARBA00035206"/>
    </source>
</evidence>
<keyword evidence="5" id="KW-0694">RNA-binding</keyword>
<evidence type="ECO:0000256" key="1">
    <source>
        <dbReference type="ARBA" id="ARBA00010618"/>
    </source>
</evidence>
<evidence type="ECO:0000313" key="7">
    <source>
        <dbReference type="EMBL" id="MFD1428211.1"/>
    </source>
</evidence>
<dbReference type="EMBL" id="JBHTNU010000019">
    <property type="protein sequence ID" value="MFD1428211.1"/>
    <property type="molecule type" value="Genomic_DNA"/>
</dbReference>
<name>A0ABW4CDM8_9BACL</name>
<evidence type="ECO:0000256" key="3">
    <source>
        <dbReference type="ARBA" id="ARBA00023274"/>
    </source>
</evidence>
<comment type="caution">
    <text evidence="7">The sequence shown here is derived from an EMBL/GenBank/DDBJ whole genome shotgun (WGS) entry which is preliminary data.</text>
</comment>
<dbReference type="InterPro" id="IPR057264">
    <property type="entry name" value="Ribosomal_uL24_C"/>
</dbReference>
<dbReference type="Gene3D" id="2.30.30.30">
    <property type="match status" value="1"/>
</dbReference>
<reference evidence="8" key="1">
    <citation type="journal article" date="2019" name="Int. J. Syst. Evol. Microbiol.">
        <title>The Global Catalogue of Microorganisms (GCM) 10K type strain sequencing project: providing services to taxonomists for standard genome sequencing and annotation.</title>
        <authorList>
            <consortium name="The Broad Institute Genomics Platform"/>
            <consortium name="The Broad Institute Genome Sequencing Center for Infectious Disease"/>
            <person name="Wu L."/>
            <person name="Ma J."/>
        </authorList>
    </citation>
    <scope>NUCLEOTIDE SEQUENCE [LARGE SCALE GENOMIC DNA]</scope>
    <source>
        <strain evidence="8">S1</strain>
    </source>
</reference>
<sequence>MAKRPNKLHIKKGDTVIVLRGKDAPTRDKNGKLIYTKGRVLKVYPAERRALVEGVNMVKKHSRPTQDNPQGGIIEQEAPIHISNLMLEDPKTKQPTRVGYKFIEDKGGKQTKVRYAKKSGEVVD</sequence>
<feature type="domain" description="Large ribosomal subunit protein uL24 C-terminal" evidence="6">
    <location>
        <begin position="55"/>
        <end position="123"/>
    </location>
</feature>
<dbReference type="Pfam" id="PF17136">
    <property type="entry name" value="ribosomal_L24"/>
    <property type="match status" value="1"/>
</dbReference>
<evidence type="ECO:0000259" key="6">
    <source>
        <dbReference type="Pfam" id="PF17136"/>
    </source>
</evidence>
<evidence type="ECO:0000256" key="5">
    <source>
        <dbReference type="HAMAP-Rule" id="MF_01326"/>
    </source>
</evidence>
<evidence type="ECO:0000256" key="2">
    <source>
        <dbReference type="ARBA" id="ARBA00022980"/>
    </source>
</evidence>
<dbReference type="InterPro" id="IPR014722">
    <property type="entry name" value="Rib_uL2_dom2"/>
</dbReference>
<accession>A0ABW4CDM8</accession>
<evidence type="ECO:0000313" key="8">
    <source>
        <dbReference type="Proteomes" id="UP001597282"/>
    </source>
</evidence>
<comment type="similarity">
    <text evidence="1 5">Belongs to the universal ribosomal protein uL24 family.</text>
</comment>
<dbReference type="CDD" id="cd06089">
    <property type="entry name" value="KOW_RPL26"/>
    <property type="match status" value="1"/>
</dbReference>
<comment type="subunit">
    <text evidence="5">Part of the 50S ribosomal subunit.</text>
</comment>
<dbReference type="RefSeq" id="WP_380166904.1">
    <property type="nucleotide sequence ID" value="NZ_JBHTNU010000019.1"/>
</dbReference>